<feature type="region of interest" description="Disordered" evidence="1">
    <location>
        <begin position="319"/>
        <end position="450"/>
    </location>
</feature>
<keyword evidence="3" id="KW-1185">Reference proteome</keyword>
<evidence type="ECO:0000313" key="3">
    <source>
        <dbReference type="Proteomes" id="UP001365542"/>
    </source>
</evidence>
<protein>
    <submittedName>
        <fullName evidence="2">Uncharacterized protein</fullName>
    </submittedName>
</protein>
<evidence type="ECO:0000313" key="2">
    <source>
        <dbReference type="EMBL" id="KAK6541468.1"/>
    </source>
</evidence>
<feature type="compositionally biased region" description="Basic and acidic residues" evidence="1">
    <location>
        <begin position="415"/>
        <end position="450"/>
    </location>
</feature>
<feature type="region of interest" description="Disordered" evidence="1">
    <location>
        <begin position="204"/>
        <end position="227"/>
    </location>
</feature>
<dbReference type="EMBL" id="JAVHJO010000003">
    <property type="protein sequence ID" value="KAK6541468.1"/>
    <property type="molecule type" value="Genomic_DNA"/>
</dbReference>
<reference evidence="2 3" key="1">
    <citation type="submission" date="2019-10" db="EMBL/GenBank/DDBJ databases">
        <authorList>
            <person name="Palmer J.M."/>
        </authorList>
    </citation>
    <scope>NUCLEOTIDE SEQUENCE [LARGE SCALE GENOMIC DNA]</scope>
    <source>
        <strain evidence="2 3">TWF694</strain>
    </source>
</reference>
<dbReference type="Proteomes" id="UP001365542">
    <property type="component" value="Unassembled WGS sequence"/>
</dbReference>
<feature type="region of interest" description="Disordered" evidence="1">
    <location>
        <begin position="120"/>
        <end position="158"/>
    </location>
</feature>
<dbReference type="AlphaFoldDB" id="A0AAV9XHR5"/>
<evidence type="ECO:0000256" key="1">
    <source>
        <dbReference type="SAM" id="MobiDB-lite"/>
    </source>
</evidence>
<proteinExistence type="predicted"/>
<gene>
    <name evidence="2" type="ORF">TWF694_007277</name>
</gene>
<organism evidence="2 3">
    <name type="scientific">Orbilia ellipsospora</name>
    <dbReference type="NCBI Taxonomy" id="2528407"/>
    <lineage>
        <taxon>Eukaryota</taxon>
        <taxon>Fungi</taxon>
        <taxon>Dikarya</taxon>
        <taxon>Ascomycota</taxon>
        <taxon>Pezizomycotina</taxon>
        <taxon>Orbiliomycetes</taxon>
        <taxon>Orbiliales</taxon>
        <taxon>Orbiliaceae</taxon>
        <taxon>Orbilia</taxon>
    </lineage>
</organism>
<feature type="compositionally biased region" description="Polar residues" evidence="1">
    <location>
        <begin position="350"/>
        <end position="398"/>
    </location>
</feature>
<sequence>MIIGGCEEFLALYEDRLGVAYSVNVLSQQSLQQGTASTSALPLLYCHHHPILCTALAMAERASIANSKPKVENIELNSTFTAPTKDATAVQNVEEHSSIFGLAASSLQSVRSILSRRSFNTPRRPALSPGTYDANTPPTRRVSAGSSYAKPQVDTQHAIGEPGARILASETPLFDSILTSPTTSLADQQESRKFNAADIRRQLESYSKAPSRNQSAPSSRSSSLKLTDPPSWSINLSSITIRQSQPVQSITTHIWEPPTDEVPEPVHMKPSSSDYKSKYVSFPPFESYPKISRPSLRTRCSDKPWFLIQKLTGKIAEIHNSGQSSSRSNSEASTPSRKSSRSPGRPQKSNRVPNIPSQRRSSDPGGSSHPSLNPTSRKTQQKASTVTSILKSSTTNRKSVPDAPESSFTADTGIEPDRGNQDSTKHVRIDEPASDQTHNEEKGKGTLRRESASIADITQGIASTLLNLVTMTKGESPTLTLTKSTNSETAHSPINIKAILPESEAKRTYKETVDTASKHPDDSSEDEMSFMEYVKRFSDASPPNQSRMRRSFSNDQKFTWKRGSYYDEPQQDTIETVPRSLTLNTARFLDLNPARSLKQQHKFERMKLSSPTPLTPVTEDVEVFTLDKDSITLPSTTQRTKDEPEFAKYRARDFEIINEYFFKTQSRLLRQKWPFLLDNEVQYLVENKWLEMEEGDIKRWAKESAMHIDEEGYIEPDFFADITLTDPRAQPSSHPG</sequence>
<feature type="region of interest" description="Disordered" evidence="1">
    <location>
        <begin position="256"/>
        <end position="275"/>
    </location>
</feature>
<accession>A0AAV9XHR5</accession>
<comment type="caution">
    <text evidence="2">The sequence shown here is derived from an EMBL/GenBank/DDBJ whole genome shotgun (WGS) entry which is preliminary data.</text>
</comment>
<feature type="compositionally biased region" description="Low complexity" evidence="1">
    <location>
        <begin position="321"/>
        <end position="349"/>
    </location>
</feature>
<feature type="compositionally biased region" description="Low complexity" evidence="1">
    <location>
        <begin position="209"/>
        <end position="223"/>
    </location>
</feature>
<name>A0AAV9XHR5_9PEZI</name>